<feature type="compositionally biased region" description="Pro residues" evidence="2">
    <location>
        <begin position="39"/>
        <end position="49"/>
    </location>
</feature>
<evidence type="ECO:0000313" key="4">
    <source>
        <dbReference type="EMBL" id="AUG57565.1"/>
    </source>
</evidence>
<organism evidence="4 6">
    <name type="scientific">Acetivibrio saccincola</name>
    <dbReference type="NCBI Taxonomy" id="1677857"/>
    <lineage>
        <taxon>Bacteria</taxon>
        <taxon>Bacillati</taxon>
        <taxon>Bacillota</taxon>
        <taxon>Clostridia</taxon>
        <taxon>Eubacteriales</taxon>
        <taxon>Oscillospiraceae</taxon>
        <taxon>Acetivibrio</taxon>
    </lineage>
</organism>
<dbReference type="PANTHER" id="PTHR45266:SF3">
    <property type="entry name" value="OXALOACETATE DECARBOXYLASE ALPHA CHAIN"/>
    <property type="match status" value="1"/>
</dbReference>
<dbReference type="EMBL" id="CP025197">
    <property type="protein sequence ID" value="AUG57565.1"/>
    <property type="molecule type" value="Genomic_DNA"/>
</dbReference>
<evidence type="ECO:0000259" key="3">
    <source>
        <dbReference type="PROSITE" id="PS50968"/>
    </source>
</evidence>
<protein>
    <submittedName>
        <fullName evidence="5">Acetyl-CoA carboxylase biotin carboxyl carrier protein subunit</fullName>
    </submittedName>
    <submittedName>
        <fullName evidence="4">Glutaconyl-CoA decarboxylase subunit gamma</fullName>
        <ecNumber evidence="4">4.1.1.70</ecNumber>
    </submittedName>
</protein>
<dbReference type="AlphaFoldDB" id="A0A2K9EEC4"/>
<keyword evidence="6" id="KW-1185">Reference proteome</keyword>
<dbReference type="PROSITE" id="PS00188">
    <property type="entry name" value="BIOTIN"/>
    <property type="match status" value="1"/>
</dbReference>
<reference evidence="4 6" key="1">
    <citation type="submission" date="2017-12" db="EMBL/GenBank/DDBJ databases">
        <title>Complete genome sequence of Herbivorax saccincola GGR1, a novel Cellulosome-producing hydrolytic bacterium in a thermophilic biogas plant, established by Illumina and Nanopore MinION sequencing.</title>
        <authorList>
            <person name="Pechtl A."/>
            <person name="Ruckert C."/>
            <person name="Koeck D.E."/>
            <person name="Maus I."/>
            <person name="Winkler A."/>
            <person name="Kalinowski J."/>
            <person name="Puhler A."/>
            <person name="Schwarz W.W."/>
            <person name="Zverlov V.V."/>
            <person name="Schluter A."/>
            <person name="Liebl W."/>
        </authorList>
    </citation>
    <scope>NUCLEOTIDE SEQUENCE [LARGE SCALE GENOMIC DNA]</scope>
    <source>
        <strain evidence="4">GGR1</strain>
        <strain evidence="6">SR1</strain>
    </source>
</reference>
<evidence type="ECO:0000256" key="2">
    <source>
        <dbReference type="SAM" id="MobiDB-lite"/>
    </source>
</evidence>
<dbReference type="KEGG" id="hsc:HVS_08285"/>
<dbReference type="PROSITE" id="PS50968">
    <property type="entry name" value="BIOTINYL_LIPOYL"/>
    <property type="match status" value="1"/>
</dbReference>
<keyword evidence="4" id="KW-0456">Lyase</keyword>
<dbReference type="InterPro" id="IPR001882">
    <property type="entry name" value="Biotin_BS"/>
</dbReference>
<dbReference type="Pfam" id="PF00364">
    <property type="entry name" value="Biotin_lipoyl"/>
    <property type="match status" value="1"/>
</dbReference>
<name>A0A2K9EEC4_9FIRM</name>
<dbReference type="FunFam" id="2.40.50.100:FF:000003">
    <property type="entry name" value="Acetyl-CoA carboxylase biotin carboxyl carrier protein"/>
    <property type="match status" value="1"/>
</dbReference>
<evidence type="ECO:0000313" key="5">
    <source>
        <dbReference type="EMBL" id="PQQ67476.1"/>
    </source>
</evidence>
<dbReference type="PANTHER" id="PTHR45266">
    <property type="entry name" value="OXALOACETATE DECARBOXYLASE ALPHA CHAIN"/>
    <property type="match status" value="1"/>
</dbReference>
<dbReference type="EMBL" id="NEMB01000003">
    <property type="protein sequence ID" value="PQQ67476.1"/>
    <property type="molecule type" value="Genomic_DNA"/>
</dbReference>
<feature type="region of interest" description="Disordered" evidence="2">
    <location>
        <begin position="20"/>
        <end position="58"/>
    </location>
</feature>
<dbReference type="RefSeq" id="WP_101301055.1">
    <property type="nucleotide sequence ID" value="NZ_CP025197.1"/>
</dbReference>
<dbReference type="Proteomes" id="UP000233534">
    <property type="component" value="Chromosome"/>
</dbReference>
<feature type="compositionally biased region" description="Low complexity" evidence="2">
    <location>
        <begin position="29"/>
        <end position="38"/>
    </location>
</feature>
<sequence>MKKFLIKVNGQQYEVEVEEIKNGASPSGPAVTVSEPAAAPAPAPKPPAPQKAAKAGGGAVKVNAPMPGTILSVNVKPGDSVKKGQVLVILEAMKMENEILAPQDGTVASVDVSSGASVDSGDLLLTLN</sequence>
<feature type="domain" description="Lipoyl-binding" evidence="3">
    <location>
        <begin position="59"/>
        <end position="128"/>
    </location>
</feature>
<dbReference type="CDD" id="cd06850">
    <property type="entry name" value="biotinyl_domain"/>
    <property type="match status" value="1"/>
</dbReference>
<evidence type="ECO:0000313" key="7">
    <source>
        <dbReference type="Proteomes" id="UP000239720"/>
    </source>
</evidence>
<dbReference type="InterPro" id="IPR050709">
    <property type="entry name" value="Biotin_Carboxyl_Carrier/Decarb"/>
</dbReference>
<keyword evidence="1" id="KW-0092">Biotin</keyword>
<dbReference type="InterPro" id="IPR000089">
    <property type="entry name" value="Biotin_lipoyl"/>
</dbReference>
<dbReference type="Gene3D" id="2.40.50.100">
    <property type="match status" value="1"/>
</dbReference>
<proteinExistence type="predicted"/>
<evidence type="ECO:0000256" key="1">
    <source>
        <dbReference type="ARBA" id="ARBA00023267"/>
    </source>
</evidence>
<dbReference type="OrthoDB" id="9812676at2"/>
<accession>A0A2K9EEC4</accession>
<evidence type="ECO:0000313" key="6">
    <source>
        <dbReference type="Proteomes" id="UP000233534"/>
    </source>
</evidence>
<reference evidence="5 7" key="2">
    <citation type="journal article" date="2018" name="Syst. Appl. Microbiol.">
        <title>Characterization and high-quality draft genome sequence of Herbivorax saccincola A7, an anaerobic, alkaliphilic, thermophilic, cellulolytic, and xylanolytic bacterium.</title>
        <authorList>
            <person name="Aikawa S."/>
            <person name="Baramee S."/>
            <person name="Sermsathanaswadi J."/>
            <person name="Thianheng P."/>
            <person name="Tachaapaikoon C."/>
            <person name="Shikata A."/>
            <person name="Waeonukul R."/>
            <person name="Pason P."/>
            <person name="Ratanakhanokchai K."/>
            <person name="Kosugi A."/>
        </authorList>
    </citation>
    <scope>NUCLEOTIDE SEQUENCE [LARGE SCALE GENOMIC DNA]</scope>
    <source>
        <strain evidence="5 7">A7</strain>
    </source>
</reference>
<gene>
    <name evidence="4" type="primary">gcdC</name>
    <name evidence="5" type="ORF">B9R14_12450</name>
    <name evidence="4" type="ORF">HVS_08285</name>
</gene>
<dbReference type="GO" id="GO:0016829">
    <property type="term" value="F:lyase activity"/>
    <property type="evidence" value="ECO:0007669"/>
    <property type="project" value="UniProtKB-KW"/>
</dbReference>
<dbReference type="InterPro" id="IPR011053">
    <property type="entry name" value="Single_hybrid_motif"/>
</dbReference>
<dbReference type="EC" id="4.1.1.70" evidence="4"/>
<dbReference type="Proteomes" id="UP000239720">
    <property type="component" value="Unassembled WGS sequence"/>
</dbReference>
<dbReference type="SUPFAM" id="SSF51230">
    <property type="entry name" value="Single hybrid motif"/>
    <property type="match status" value="1"/>
</dbReference>